<feature type="region of interest" description="Disordered" evidence="1">
    <location>
        <begin position="140"/>
        <end position="162"/>
    </location>
</feature>
<feature type="region of interest" description="Disordered" evidence="1">
    <location>
        <begin position="316"/>
        <end position="436"/>
    </location>
</feature>
<evidence type="ECO:0000313" key="2">
    <source>
        <dbReference type="EMBL" id="CAJ1943501.1"/>
    </source>
</evidence>
<feature type="region of interest" description="Disordered" evidence="1">
    <location>
        <begin position="241"/>
        <end position="295"/>
    </location>
</feature>
<feature type="region of interest" description="Disordered" evidence="1">
    <location>
        <begin position="77"/>
        <end position="110"/>
    </location>
</feature>
<gene>
    <name evidence="2" type="ORF">CYCCA115_LOCUS8472</name>
</gene>
<feature type="compositionally biased region" description="Basic and acidic residues" evidence="1">
    <location>
        <begin position="348"/>
        <end position="358"/>
    </location>
</feature>
<name>A0AAD2CQW0_9STRA</name>
<feature type="compositionally biased region" description="Polar residues" evidence="1">
    <location>
        <begin position="87"/>
        <end position="110"/>
    </location>
</feature>
<evidence type="ECO:0000313" key="3">
    <source>
        <dbReference type="Proteomes" id="UP001295423"/>
    </source>
</evidence>
<feature type="compositionally biased region" description="Basic residues" evidence="1">
    <location>
        <begin position="381"/>
        <end position="391"/>
    </location>
</feature>
<feature type="compositionally biased region" description="Polar residues" evidence="1">
    <location>
        <begin position="336"/>
        <end position="347"/>
    </location>
</feature>
<organism evidence="2 3">
    <name type="scientific">Cylindrotheca closterium</name>
    <dbReference type="NCBI Taxonomy" id="2856"/>
    <lineage>
        <taxon>Eukaryota</taxon>
        <taxon>Sar</taxon>
        <taxon>Stramenopiles</taxon>
        <taxon>Ochrophyta</taxon>
        <taxon>Bacillariophyta</taxon>
        <taxon>Bacillariophyceae</taxon>
        <taxon>Bacillariophycidae</taxon>
        <taxon>Bacillariales</taxon>
        <taxon>Bacillariaceae</taxon>
        <taxon>Cylindrotheca</taxon>
    </lineage>
</organism>
<sequence length="436" mass="49006">MATLNKANLDISQTWIHQSDPKQGAGLKEPQNDDMFAFKDVDDDEVSVSTPTTAMTSSGSLLQDLFFENLDSLHDSANSFDEKPRSSRSSLQHPPNKKPSSQTRLNNSFSDIRSEVRMIGMDGTIMRIPSKAQEDSVSKLTSTASMPVNQKGKRGHRGPSTFATAPELRVKSMVAKCPSRPVRRPFSSFPICDKDTSSSLLRMNEVQSAICEVLTAHDDKRETSPAEERFAAQFKLPPAVIDERPRCPTRKKSNDKLSLVARNPSSSDQRSDFNVLHARTPSTSSTLSRRNGKSRVSELVMKVKASRASFQKLMDESVRTVEPESLRKTNDEAHTSRSMHLQQTSMEKQLEEKEEMIKKLSRQLQDARALNQKKDLEAARRKPVVKIRRKPKSPEPNKRNTWQNEKPRRSTSRLGAKTSKGQNVSKIKRNGSESLF</sequence>
<accession>A0AAD2CQW0</accession>
<evidence type="ECO:0000256" key="1">
    <source>
        <dbReference type="SAM" id="MobiDB-lite"/>
    </source>
</evidence>
<dbReference type="AlphaFoldDB" id="A0AAD2CQW0"/>
<keyword evidence="3" id="KW-1185">Reference proteome</keyword>
<protein>
    <submittedName>
        <fullName evidence="2">Uncharacterized protein</fullName>
    </submittedName>
</protein>
<dbReference type="Proteomes" id="UP001295423">
    <property type="component" value="Unassembled WGS sequence"/>
</dbReference>
<reference evidence="2" key="1">
    <citation type="submission" date="2023-08" db="EMBL/GenBank/DDBJ databases">
        <authorList>
            <person name="Audoor S."/>
            <person name="Bilcke G."/>
        </authorList>
    </citation>
    <scope>NUCLEOTIDE SEQUENCE</scope>
</reference>
<feature type="compositionally biased region" description="Basic and acidic residues" evidence="1">
    <location>
        <begin position="316"/>
        <end position="335"/>
    </location>
</feature>
<proteinExistence type="predicted"/>
<feature type="compositionally biased region" description="Low complexity" evidence="1">
    <location>
        <begin position="279"/>
        <end position="289"/>
    </location>
</feature>
<comment type="caution">
    <text evidence="2">The sequence shown here is derived from an EMBL/GenBank/DDBJ whole genome shotgun (WGS) entry which is preliminary data.</text>
</comment>
<dbReference type="EMBL" id="CAKOGP040001113">
    <property type="protein sequence ID" value="CAJ1943501.1"/>
    <property type="molecule type" value="Genomic_DNA"/>
</dbReference>
<feature type="region of interest" description="Disordered" evidence="1">
    <location>
        <begin position="1"/>
        <end position="32"/>
    </location>
</feature>